<evidence type="ECO:0000313" key="14">
    <source>
        <dbReference type="EMBL" id="MBB6502343.1"/>
    </source>
</evidence>
<dbReference type="EMBL" id="JACHCC010000013">
    <property type="protein sequence ID" value="MBB6502343.1"/>
    <property type="molecule type" value="Genomic_DNA"/>
</dbReference>
<evidence type="ECO:0000256" key="8">
    <source>
        <dbReference type="PROSITE-ProRule" id="PRU01360"/>
    </source>
</evidence>
<comment type="caution">
    <text evidence="14">The sequence shown here is derived from an EMBL/GenBank/DDBJ whole genome shotgun (WGS) entry which is preliminary data.</text>
</comment>
<dbReference type="Gene3D" id="2.60.40.1120">
    <property type="entry name" value="Carboxypeptidase-like, regulatory domain"/>
    <property type="match status" value="1"/>
</dbReference>
<dbReference type="Gene3D" id="2.40.170.20">
    <property type="entry name" value="TonB-dependent receptor, beta-barrel domain"/>
    <property type="match status" value="1"/>
</dbReference>
<dbReference type="AlphaFoldDB" id="A0A7X0J7E1"/>
<evidence type="ECO:0000256" key="11">
    <source>
        <dbReference type="SAM" id="SignalP"/>
    </source>
</evidence>
<evidence type="ECO:0000256" key="4">
    <source>
        <dbReference type="ARBA" id="ARBA00022692"/>
    </source>
</evidence>
<evidence type="ECO:0000256" key="10">
    <source>
        <dbReference type="SAM" id="MobiDB-lite"/>
    </source>
</evidence>
<feature type="domain" description="TonB-dependent receptor-like beta-barrel" evidence="12">
    <location>
        <begin position="376"/>
        <end position="875"/>
    </location>
</feature>
<evidence type="ECO:0000313" key="15">
    <source>
        <dbReference type="Proteomes" id="UP000521017"/>
    </source>
</evidence>
<keyword evidence="5 9" id="KW-0798">TonB box</keyword>
<feature type="domain" description="TonB-dependent receptor plug" evidence="13">
    <location>
        <begin position="118"/>
        <end position="239"/>
    </location>
</feature>
<dbReference type="Gene3D" id="2.170.130.10">
    <property type="entry name" value="TonB-dependent receptor, plug domain"/>
    <property type="match status" value="1"/>
</dbReference>
<dbReference type="Pfam" id="PF00593">
    <property type="entry name" value="TonB_dep_Rec_b-barrel"/>
    <property type="match status" value="1"/>
</dbReference>
<dbReference type="SUPFAM" id="SSF56935">
    <property type="entry name" value="Porins"/>
    <property type="match status" value="1"/>
</dbReference>
<dbReference type="InterPro" id="IPR039426">
    <property type="entry name" value="TonB-dep_rcpt-like"/>
</dbReference>
<organism evidence="14 15">
    <name type="scientific">Pedobacter cryoconitis</name>
    <dbReference type="NCBI Taxonomy" id="188932"/>
    <lineage>
        <taxon>Bacteria</taxon>
        <taxon>Pseudomonadati</taxon>
        <taxon>Bacteroidota</taxon>
        <taxon>Sphingobacteriia</taxon>
        <taxon>Sphingobacteriales</taxon>
        <taxon>Sphingobacteriaceae</taxon>
        <taxon>Pedobacter</taxon>
    </lineage>
</organism>
<comment type="similarity">
    <text evidence="8 9">Belongs to the TonB-dependent receptor family.</text>
</comment>
<sequence length="921" mass="100086">MKKWLLFMITLVFLSAGVTMAQKKTVSGTVVDGGSKEPIPGVSIHIKGSSLSTSTNQKGQFAIQAGPTDELTFSYTGYTAVTRIAGTNTKLDITLESNTAQLNEVVLIGTRSAGRVKLETAVPVDIVNVSKSATTTGRMDLTDILNYAAPSFNYNKQSGSDGADHVELGTLRGLGPDQTLVLINGKRRHSTAFVSVFGTRGRGNSGVDLSSIPTASIERVEILRDGASAQYGSDAIAGVINIVLKKTVNQFNINAGYSGYYDPAFNSKNNMASGQYPHGGAIDGNGVNVDANYGLKIGKEGFINITADYSKNGKTFRQVKDTTTSNPKALPINTARRANGDGSSENGTIFFNNEIPVSEKTTFYSFGGYSYKGSDAYAFSRNFLARPDRFPTNNGNLIPAPGIIFNTPNGDSYYNPLIQTHNTDVSFAAGVKGTFGDAWDWDLSNNTGNNNFHFFGEKTYNASLGAGKTHFDDGGSAFLQNTSNLNFSKHFDKVLSGFNLGFGAEYRYERYKIFPGEEASYKNYDPNGIKAAGSQGFPGFQPGDAVKANRSVLGAFVDFEVDVTKKWLIDFANRLEHYSDFGYNFSTKFATRYKITDNFNVRGSVGTGFRAPSLQQINYSSTFTNVQGAVISEVKIAPNYSPITQAAGIPNLKQERSKNAGLGFTFKPVPEFSVTVDGYIIKVTDRVVLSGQFSADDTSLDPSFTNALKALHVGSAQFFANAVNTTNRGLDVVLDYNKTIGDNRYRLLFTGNFQHMDINKVNYPPILGSTPVLQETFLSSREKNFILASAPRAKFSLNPEFGHKDFTVGTRFTYFGKVAIYGYGDGTTLYPTVPLDDGSGRVPDLYNYGGKVVSDIYFSYKLNKFARISLGSDNVFNVHPDLGYVKGAKNWAYNNEPAGPFDAVQMGGNGRRFFFRVGLTL</sequence>
<accession>A0A7X0J7E1</accession>
<keyword evidence="4 8" id="KW-0812">Transmembrane</keyword>
<keyword evidence="2 8" id="KW-0813">Transport</keyword>
<evidence type="ECO:0000256" key="2">
    <source>
        <dbReference type="ARBA" id="ARBA00022448"/>
    </source>
</evidence>
<dbReference type="InterPro" id="IPR036942">
    <property type="entry name" value="Beta-barrel_TonB_sf"/>
</dbReference>
<dbReference type="GO" id="GO:0009279">
    <property type="term" value="C:cell outer membrane"/>
    <property type="evidence" value="ECO:0007669"/>
    <property type="project" value="UniProtKB-SubCell"/>
</dbReference>
<evidence type="ECO:0000256" key="7">
    <source>
        <dbReference type="ARBA" id="ARBA00023237"/>
    </source>
</evidence>
<dbReference type="Proteomes" id="UP000521017">
    <property type="component" value="Unassembled WGS sequence"/>
</dbReference>
<feature type="signal peptide" evidence="11">
    <location>
        <begin position="1"/>
        <end position="21"/>
    </location>
</feature>
<keyword evidence="11" id="KW-0732">Signal</keyword>
<proteinExistence type="inferred from homology"/>
<dbReference type="SUPFAM" id="SSF49464">
    <property type="entry name" value="Carboxypeptidase regulatory domain-like"/>
    <property type="match status" value="1"/>
</dbReference>
<dbReference type="PANTHER" id="PTHR47234">
    <property type="match status" value="1"/>
</dbReference>
<name>A0A7X0J7E1_9SPHI</name>
<dbReference type="RefSeq" id="WP_184628596.1">
    <property type="nucleotide sequence ID" value="NZ_JACHCC010000013.1"/>
</dbReference>
<evidence type="ECO:0000259" key="13">
    <source>
        <dbReference type="Pfam" id="PF07715"/>
    </source>
</evidence>
<evidence type="ECO:0000259" key="12">
    <source>
        <dbReference type="Pfam" id="PF00593"/>
    </source>
</evidence>
<dbReference type="PANTHER" id="PTHR47234:SF3">
    <property type="entry name" value="SECRETIN_TONB SHORT N-TERMINAL DOMAIN-CONTAINING PROTEIN"/>
    <property type="match status" value="1"/>
</dbReference>
<feature type="region of interest" description="Disordered" evidence="10">
    <location>
        <begin position="319"/>
        <end position="345"/>
    </location>
</feature>
<evidence type="ECO:0000256" key="6">
    <source>
        <dbReference type="ARBA" id="ARBA00023136"/>
    </source>
</evidence>
<keyword evidence="3 8" id="KW-1134">Transmembrane beta strand</keyword>
<dbReference type="InterPro" id="IPR012910">
    <property type="entry name" value="Plug_dom"/>
</dbReference>
<dbReference type="InterPro" id="IPR000531">
    <property type="entry name" value="Beta-barrel_TonB"/>
</dbReference>
<comment type="subcellular location">
    <subcellularLocation>
        <location evidence="1 8">Cell outer membrane</location>
        <topology evidence="1 8">Multi-pass membrane protein</topology>
    </subcellularLocation>
</comment>
<evidence type="ECO:0000256" key="9">
    <source>
        <dbReference type="RuleBase" id="RU003357"/>
    </source>
</evidence>
<keyword evidence="14" id="KW-0675">Receptor</keyword>
<keyword evidence="7 8" id="KW-0998">Cell outer membrane</keyword>
<dbReference type="InterPro" id="IPR037066">
    <property type="entry name" value="Plug_dom_sf"/>
</dbReference>
<keyword evidence="6 8" id="KW-0472">Membrane</keyword>
<feature type="chain" id="PRO_5030681185" evidence="11">
    <location>
        <begin position="22"/>
        <end position="921"/>
    </location>
</feature>
<reference evidence="14 15" key="1">
    <citation type="submission" date="2020-08" db="EMBL/GenBank/DDBJ databases">
        <title>Genomic Encyclopedia of Type Strains, Phase IV (KMG-V): Genome sequencing to study the core and pangenomes of soil and plant-associated prokaryotes.</title>
        <authorList>
            <person name="Whitman W."/>
        </authorList>
    </citation>
    <scope>NUCLEOTIDE SEQUENCE [LARGE SCALE GENOMIC DNA]</scope>
    <source>
        <strain evidence="14 15">M2T3</strain>
    </source>
</reference>
<evidence type="ECO:0000256" key="5">
    <source>
        <dbReference type="ARBA" id="ARBA00023077"/>
    </source>
</evidence>
<dbReference type="Pfam" id="PF13715">
    <property type="entry name" value="CarbopepD_reg_2"/>
    <property type="match status" value="1"/>
</dbReference>
<protein>
    <submittedName>
        <fullName evidence="14">Iron complex outermembrane receptor protein</fullName>
    </submittedName>
</protein>
<gene>
    <name evidence="14" type="ORF">HDF25_004522</name>
</gene>
<dbReference type="Pfam" id="PF07715">
    <property type="entry name" value="Plug"/>
    <property type="match status" value="1"/>
</dbReference>
<evidence type="ECO:0000256" key="3">
    <source>
        <dbReference type="ARBA" id="ARBA00022452"/>
    </source>
</evidence>
<dbReference type="PROSITE" id="PS52016">
    <property type="entry name" value="TONB_DEPENDENT_REC_3"/>
    <property type="match status" value="1"/>
</dbReference>
<dbReference type="InterPro" id="IPR008969">
    <property type="entry name" value="CarboxyPept-like_regulatory"/>
</dbReference>
<evidence type="ECO:0000256" key="1">
    <source>
        <dbReference type="ARBA" id="ARBA00004571"/>
    </source>
</evidence>